<evidence type="ECO:0000313" key="2">
    <source>
        <dbReference type="WBParaSite" id="PS1159_v2.g14151.t2"/>
    </source>
</evidence>
<protein>
    <submittedName>
        <fullName evidence="2">Copine C-terminal domain-containing protein</fullName>
    </submittedName>
</protein>
<dbReference type="Proteomes" id="UP000887580">
    <property type="component" value="Unplaced"/>
</dbReference>
<reference evidence="2" key="1">
    <citation type="submission" date="2022-11" db="UniProtKB">
        <authorList>
            <consortium name="WormBaseParasite"/>
        </authorList>
    </citation>
    <scope>IDENTIFICATION</scope>
</reference>
<name>A0AC35F890_9BILA</name>
<organism evidence="1 2">
    <name type="scientific">Panagrolaimus sp. PS1159</name>
    <dbReference type="NCBI Taxonomy" id="55785"/>
    <lineage>
        <taxon>Eukaryota</taxon>
        <taxon>Metazoa</taxon>
        <taxon>Ecdysozoa</taxon>
        <taxon>Nematoda</taxon>
        <taxon>Chromadorea</taxon>
        <taxon>Rhabditida</taxon>
        <taxon>Tylenchina</taxon>
        <taxon>Panagrolaimomorpha</taxon>
        <taxon>Panagrolaimoidea</taxon>
        <taxon>Panagrolaimidae</taxon>
        <taxon>Panagrolaimus</taxon>
    </lineage>
</organism>
<accession>A0AC35F890</accession>
<evidence type="ECO:0000313" key="1">
    <source>
        <dbReference type="Proteomes" id="UP000887580"/>
    </source>
</evidence>
<proteinExistence type="predicted"/>
<sequence length="123" mass="13914">MNFAVAIDFSRPDTFIDETFVRKYLQDVEIAVKSLGEPFRDFSVTSSHAAFGFGAKIPPHFRESQEFCLSLETDPYCRDPYCRGLDGILKTFKNAFANVQPITVAHLSHVIYYVSKLAQNALN</sequence>
<dbReference type="WBParaSite" id="PS1159_v2.g14151.t2">
    <property type="protein sequence ID" value="PS1159_v2.g14151.t2"/>
    <property type="gene ID" value="PS1159_v2.g14151"/>
</dbReference>